<proteinExistence type="inferred from homology"/>
<name>A0A2Z5G129_9BACT</name>
<dbReference type="Proteomes" id="UP000253606">
    <property type="component" value="Chromosome"/>
</dbReference>
<gene>
    <name evidence="5" type="primary">coaE</name>
    <name evidence="7" type="ORF">ACPOL_3553</name>
</gene>
<dbReference type="RefSeq" id="WP_114207956.1">
    <property type="nucleotide sequence ID" value="NZ_CP030840.1"/>
</dbReference>
<dbReference type="GO" id="GO:0005524">
    <property type="term" value="F:ATP binding"/>
    <property type="evidence" value="ECO:0007669"/>
    <property type="project" value="UniProtKB-UniRule"/>
</dbReference>
<comment type="similarity">
    <text evidence="1 5">Belongs to the CoaE family.</text>
</comment>
<dbReference type="Pfam" id="PF01121">
    <property type="entry name" value="CoaE"/>
    <property type="match status" value="1"/>
</dbReference>
<dbReference type="PROSITE" id="PS51219">
    <property type="entry name" value="DPCK"/>
    <property type="match status" value="1"/>
</dbReference>
<dbReference type="InterPro" id="IPR027417">
    <property type="entry name" value="P-loop_NTPase"/>
</dbReference>
<dbReference type="AlphaFoldDB" id="A0A2Z5G129"/>
<keyword evidence="3 5" id="KW-0067">ATP-binding</keyword>
<accession>A0A2Z5G129</accession>
<dbReference type="GO" id="GO:0015937">
    <property type="term" value="P:coenzyme A biosynthetic process"/>
    <property type="evidence" value="ECO:0007669"/>
    <property type="project" value="UniProtKB-UniRule"/>
</dbReference>
<dbReference type="Gene3D" id="3.40.50.300">
    <property type="entry name" value="P-loop containing nucleotide triphosphate hydrolases"/>
    <property type="match status" value="1"/>
</dbReference>
<dbReference type="UniPathway" id="UPA00241">
    <property type="reaction ID" value="UER00356"/>
</dbReference>
<comment type="catalytic activity">
    <reaction evidence="5">
        <text>3'-dephospho-CoA + ATP = ADP + CoA + H(+)</text>
        <dbReference type="Rhea" id="RHEA:18245"/>
        <dbReference type="ChEBI" id="CHEBI:15378"/>
        <dbReference type="ChEBI" id="CHEBI:30616"/>
        <dbReference type="ChEBI" id="CHEBI:57287"/>
        <dbReference type="ChEBI" id="CHEBI:57328"/>
        <dbReference type="ChEBI" id="CHEBI:456216"/>
        <dbReference type="EC" id="2.7.1.24"/>
    </reaction>
</comment>
<keyword evidence="4 5" id="KW-0173">Coenzyme A biosynthesis</keyword>
<keyword evidence="5" id="KW-0808">Transferase</keyword>
<keyword evidence="8" id="KW-1185">Reference proteome</keyword>
<feature type="binding site" evidence="5">
    <location>
        <begin position="15"/>
        <end position="20"/>
    </location>
    <ligand>
        <name>ATP</name>
        <dbReference type="ChEBI" id="CHEBI:30616"/>
    </ligand>
</feature>
<dbReference type="OrthoDB" id="9812943at2"/>
<dbReference type="NCBIfam" id="TIGR00152">
    <property type="entry name" value="dephospho-CoA kinase"/>
    <property type="match status" value="1"/>
</dbReference>
<organism evidence="7 8">
    <name type="scientific">Acidisarcina polymorpha</name>
    <dbReference type="NCBI Taxonomy" id="2211140"/>
    <lineage>
        <taxon>Bacteria</taxon>
        <taxon>Pseudomonadati</taxon>
        <taxon>Acidobacteriota</taxon>
        <taxon>Terriglobia</taxon>
        <taxon>Terriglobales</taxon>
        <taxon>Acidobacteriaceae</taxon>
        <taxon>Acidisarcina</taxon>
    </lineage>
</organism>
<comment type="pathway">
    <text evidence="5">Cofactor biosynthesis; coenzyme A biosynthesis; CoA from (R)-pantothenate: step 5/5.</text>
</comment>
<dbReference type="CDD" id="cd02022">
    <property type="entry name" value="DPCK"/>
    <property type="match status" value="1"/>
</dbReference>
<evidence type="ECO:0000256" key="3">
    <source>
        <dbReference type="ARBA" id="ARBA00022840"/>
    </source>
</evidence>
<reference evidence="7 8" key="1">
    <citation type="journal article" date="2018" name="Front. Microbiol.">
        <title>Hydrolytic Capabilities as a Key to Environmental Success: Chitinolytic and Cellulolytic Acidobacteria From Acidic Sub-arctic Soils and Boreal Peatlands.</title>
        <authorList>
            <person name="Belova S.E."/>
            <person name="Ravin N.V."/>
            <person name="Pankratov T.A."/>
            <person name="Rakitin A.L."/>
            <person name="Ivanova A.A."/>
            <person name="Beletsky A.V."/>
            <person name="Mardanov A.V."/>
            <person name="Sinninghe Damste J.S."/>
            <person name="Dedysh S.N."/>
        </authorList>
    </citation>
    <scope>NUCLEOTIDE SEQUENCE [LARGE SCALE GENOMIC DNA]</scope>
    <source>
        <strain evidence="7 8">SBC82</strain>
    </source>
</reference>
<dbReference type="EC" id="2.7.1.24" evidence="5 6"/>
<evidence type="ECO:0000256" key="4">
    <source>
        <dbReference type="ARBA" id="ARBA00022993"/>
    </source>
</evidence>
<dbReference type="GO" id="GO:0005737">
    <property type="term" value="C:cytoplasm"/>
    <property type="evidence" value="ECO:0007669"/>
    <property type="project" value="UniProtKB-SubCell"/>
</dbReference>
<evidence type="ECO:0000256" key="5">
    <source>
        <dbReference type="HAMAP-Rule" id="MF_00376"/>
    </source>
</evidence>
<dbReference type="GO" id="GO:0004140">
    <property type="term" value="F:dephospho-CoA kinase activity"/>
    <property type="evidence" value="ECO:0007669"/>
    <property type="project" value="UniProtKB-UniRule"/>
</dbReference>
<dbReference type="InterPro" id="IPR001977">
    <property type="entry name" value="Depp_CoAkinase"/>
</dbReference>
<dbReference type="SUPFAM" id="SSF52540">
    <property type="entry name" value="P-loop containing nucleoside triphosphate hydrolases"/>
    <property type="match status" value="1"/>
</dbReference>
<sequence length="221" mass="23915">MEKQGLRVGLTGGLGSGKSTVGRMFADLGVAVIDADEVGRRLMQPGQPVYDAIVQQFGSGVVREDGSLDRRALAQLAFQRGRVEELNHIVHPAVVAAQEQWMGDLFAADPRQIAMIESALIFEAGRSGFVAGWRDRFDRIILVTAPEEVKVRRYVERSHDGDPEALAADARKRLAAQIPDADKIAHCDWVIDNSGDIKVTGAAVAKIYAALRAEAAELATL</sequence>
<keyword evidence="5 7" id="KW-0418">Kinase</keyword>
<evidence type="ECO:0000256" key="2">
    <source>
        <dbReference type="ARBA" id="ARBA00022741"/>
    </source>
</evidence>
<dbReference type="PANTHER" id="PTHR10695">
    <property type="entry name" value="DEPHOSPHO-COA KINASE-RELATED"/>
    <property type="match status" value="1"/>
</dbReference>
<keyword evidence="5" id="KW-0963">Cytoplasm</keyword>
<dbReference type="HAMAP" id="MF_00376">
    <property type="entry name" value="Dephospho_CoA_kinase"/>
    <property type="match status" value="1"/>
</dbReference>
<protein>
    <recommendedName>
        <fullName evidence="5 6">Dephospho-CoA kinase</fullName>
        <ecNumber evidence="5 6">2.7.1.24</ecNumber>
    </recommendedName>
    <alternativeName>
        <fullName evidence="5">Dephosphocoenzyme A kinase</fullName>
    </alternativeName>
</protein>
<evidence type="ECO:0000313" key="7">
    <source>
        <dbReference type="EMBL" id="AXC12838.1"/>
    </source>
</evidence>
<evidence type="ECO:0000256" key="6">
    <source>
        <dbReference type="NCBIfam" id="TIGR00152"/>
    </source>
</evidence>
<dbReference type="EMBL" id="CP030840">
    <property type="protein sequence ID" value="AXC12838.1"/>
    <property type="molecule type" value="Genomic_DNA"/>
</dbReference>
<evidence type="ECO:0000313" key="8">
    <source>
        <dbReference type="Proteomes" id="UP000253606"/>
    </source>
</evidence>
<dbReference type="PANTHER" id="PTHR10695:SF46">
    <property type="entry name" value="BIFUNCTIONAL COENZYME A SYNTHASE-RELATED"/>
    <property type="match status" value="1"/>
</dbReference>
<keyword evidence="2 5" id="KW-0547">Nucleotide-binding</keyword>
<comment type="function">
    <text evidence="5">Catalyzes the phosphorylation of the 3'-hydroxyl group of dephosphocoenzyme A to form coenzyme A.</text>
</comment>
<evidence type="ECO:0000256" key="1">
    <source>
        <dbReference type="ARBA" id="ARBA00009018"/>
    </source>
</evidence>
<dbReference type="KEGG" id="abas:ACPOL_3553"/>
<comment type="subcellular location">
    <subcellularLocation>
        <location evidence="5">Cytoplasm</location>
    </subcellularLocation>
</comment>